<dbReference type="SUPFAM" id="SSF53187">
    <property type="entry name" value="Zn-dependent exopeptidases"/>
    <property type="match status" value="1"/>
</dbReference>
<feature type="domain" description="Peptidase M28" evidence="8">
    <location>
        <begin position="307"/>
        <end position="528"/>
    </location>
</feature>
<dbReference type="EMBL" id="WKJJ01000018">
    <property type="protein sequence ID" value="MRV75080.1"/>
    <property type="molecule type" value="Genomic_DNA"/>
</dbReference>
<keyword evidence="6" id="KW-0862">Zinc</keyword>
<keyword evidence="10" id="KW-1185">Reference proteome</keyword>
<comment type="caution">
    <text evidence="9">The sequence shown here is derived from an EMBL/GenBank/DDBJ whole genome shotgun (WGS) entry which is preliminary data.</text>
</comment>
<feature type="chain" id="PRO_5030742849" evidence="7">
    <location>
        <begin position="23"/>
        <end position="558"/>
    </location>
</feature>
<keyword evidence="3" id="KW-0479">Metal-binding</keyword>
<evidence type="ECO:0000256" key="4">
    <source>
        <dbReference type="ARBA" id="ARBA00022729"/>
    </source>
</evidence>
<evidence type="ECO:0000259" key="8">
    <source>
        <dbReference type="Pfam" id="PF04389"/>
    </source>
</evidence>
<proteinExistence type="predicted"/>
<evidence type="ECO:0000256" key="6">
    <source>
        <dbReference type="ARBA" id="ARBA00022833"/>
    </source>
</evidence>
<evidence type="ECO:0000313" key="10">
    <source>
        <dbReference type="Proteomes" id="UP000446768"/>
    </source>
</evidence>
<dbReference type="Gene3D" id="3.40.630.10">
    <property type="entry name" value="Zn peptidases"/>
    <property type="match status" value="2"/>
</dbReference>
<keyword evidence="5" id="KW-0378">Hydrolase</keyword>
<keyword evidence="1" id="KW-0031">Aminopeptidase</keyword>
<evidence type="ECO:0000256" key="3">
    <source>
        <dbReference type="ARBA" id="ARBA00022723"/>
    </source>
</evidence>
<accession>A0A7X2ISC2</accession>
<reference evidence="9 10" key="1">
    <citation type="submission" date="2019-11" db="EMBL/GenBank/DDBJ databases">
        <title>Novel species isolated from a subtropical stream in China.</title>
        <authorList>
            <person name="Lu H."/>
        </authorList>
    </citation>
    <scope>NUCLEOTIDE SEQUENCE [LARGE SCALE GENOMIC DNA]</scope>
    <source>
        <strain evidence="9 10">FT92W</strain>
    </source>
</reference>
<dbReference type="PANTHER" id="PTHR12147:SF56">
    <property type="entry name" value="AMINOPEPTIDASE YDR415C-RELATED"/>
    <property type="match status" value="1"/>
</dbReference>
<protein>
    <submittedName>
        <fullName evidence="9">M28 family peptidase</fullName>
    </submittedName>
</protein>
<dbReference type="SUPFAM" id="SSF52025">
    <property type="entry name" value="PA domain"/>
    <property type="match status" value="1"/>
</dbReference>
<dbReference type="AlphaFoldDB" id="A0A7X2ISC2"/>
<keyword evidence="2" id="KW-0645">Protease</keyword>
<organism evidence="9 10">
    <name type="scientific">Pseudoduganella rivuli</name>
    <dbReference type="NCBI Taxonomy" id="2666085"/>
    <lineage>
        <taxon>Bacteria</taxon>
        <taxon>Pseudomonadati</taxon>
        <taxon>Pseudomonadota</taxon>
        <taxon>Betaproteobacteria</taxon>
        <taxon>Burkholderiales</taxon>
        <taxon>Oxalobacteraceae</taxon>
        <taxon>Telluria group</taxon>
        <taxon>Pseudoduganella</taxon>
    </lineage>
</organism>
<evidence type="ECO:0000256" key="1">
    <source>
        <dbReference type="ARBA" id="ARBA00022438"/>
    </source>
</evidence>
<name>A0A7X2ISC2_9BURK</name>
<evidence type="ECO:0000256" key="5">
    <source>
        <dbReference type="ARBA" id="ARBA00022801"/>
    </source>
</evidence>
<dbReference type="Proteomes" id="UP000446768">
    <property type="component" value="Unassembled WGS sequence"/>
</dbReference>
<dbReference type="GO" id="GO:0006508">
    <property type="term" value="P:proteolysis"/>
    <property type="evidence" value="ECO:0007669"/>
    <property type="project" value="UniProtKB-KW"/>
</dbReference>
<dbReference type="RefSeq" id="WP_154379292.1">
    <property type="nucleotide sequence ID" value="NZ_WKJJ01000018.1"/>
</dbReference>
<dbReference type="GO" id="GO:0004177">
    <property type="term" value="F:aminopeptidase activity"/>
    <property type="evidence" value="ECO:0007669"/>
    <property type="project" value="UniProtKB-KW"/>
</dbReference>
<evidence type="ECO:0000313" key="9">
    <source>
        <dbReference type="EMBL" id="MRV75080.1"/>
    </source>
</evidence>
<sequence length="558" mass="60774">MAANRIALFPLIPLLSLAASHAGAQAPAAALKAISEQGLLANIKVLASDDFEGRSPGSGGERKTIAYLEQQFKQLGLKPGNPDGSYVQQVPMRGLTPSPAFSYTIAGKTVPLRFPDDYVAHSTAAQTQVAIPSSEIVFVGYGVQAPEYGWDDYKGIDVRGKTLLMLINDPAIPDPADPAQLDKSMFKGSAMSYYGRWTYKYEIAAKLGAAAAVIIHETKPAAYPWEVVKTGGTGENFSLLRDGPDPDAPTVPAWIHLDRAKDMLAAAGYDFDTLKQAALKKDFKPVALNGTASFQVDNQARTVQSHNVVAKIEGSDPRLKNEYIVYTAHWDHFGIDDKLPGPRTRQIYHGALDNASGTSALLELAKAYKALPKAPRRSILFVATTAEERGLLGAKYYAKNPLYPLNKTLANINIDGINAWGKTAQIENVTSGHTTMDELLAKYATMQGRKVEPDSRPELGSVYRADQLEFARVGVPALYTKARSNYIGKPADYARQVVDHYVAHDYHKVSDDVRSDWDFSGGVQDIQLLFQVGYDIAQGKAWPQWKAGSEFKGAPRGK</sequence>
<feature type="signal peptide" evidence="7">
    <location>
        <begin position="1"/>
        <end position="22"/>
    </location>
</feature>
<dbReference type="GO" id="GO:0008235">
    <property type="term" value="F:metalloexopeptidase activity"/>
    <property type="evidence" value="ECO:0007669"/>
    <property type="project" value="InterPro"/>
</dbReference>
<dbReference type="InterPro" id="IPR007484">
    <property type="entry name" value="Peptidase_M28"/>
</dbReference>
<evidence type="ECO:0000256" key="2">
    <source>
        <dbReference type="ARBA" id="ARBA00022670"/>
    </source>
</evidence>
<evidence type="ECO:0000256" key="7">
    <source>
        <dbReference type="SAM" id="SignalP"/>
    </source>
</evidence>
<gene>
    <name evidence="9" type="ORF">GJ700_25530</name>
</gene>
<dbReference type="PANTHER" id="PTHR12147">
    <property type="entry name" value="METALLOPEPTIDASE M28 FAMILY MEMBER"/>
    <property type="match status" value="1"/>
</dbReference>
<dbReference type="InterPro" id="IPR046450">
    <property type="entry name" value="PA_dom_sf"/>
</dbReference>
<dbReference type="Pfam" id="PF04389">
    <property type="entry name" value="Peptidase_M28"/>
    <property type="match status" value="1"/>
</dbReference>
<dbReference type="InterPro" id="IPR045175">
    <property type="entry name" value="M28_fam"/>
</dbReference>
<dbReference type="GO" id="GO:0046872">
    <property type="term" value="F:metal ion binding"/>
    <property type="evidence" value="ECO:0007669"/>
    <property type="project" value="UniProtKB-KW"/>
</dbReference>
<keyword evidence="4 7" id="KW-0732">Signal</keyword>